<reference evidence="1" key="1">
    <citation type="submission" date="2023-04" db="EMBL/GenBank/DDBJ databases">
        <title>Draft Genome sequencing of Naganishia species isolated from polar environments using Oxford Nanopore Technology.</title>
        <authorList>
            <person name="Leo P."/>
            <person name="Venkateswaran K."/>
        </authorList>
    </citation>
    <scope>NUCLEOTIDE SEQUENCE</scope>
    <source>
        <strain evidence="1">MNA-CCFEE 5262</strain>
    </source>
</reference>
<sequence>MSSNQTRYVARLFNTPPLHTNNTRRHRANSREPDRHEDAGTIEQTSMQLRKGSVAESDSVTRSSPSTTFSTLPSIVRTEDPDLLGSSGTLTETRAAKLNEKQAMIQESLTIDTPAARKLRALNSLSTLPLTLGRLIATTEKSMSRSKTYFAVEVDVADASPRLTDSAREFLLWTCQILQSLMGQEDKALIESDKVETWMPEVATLFGRALANLFASSPDHDFSQPESLYQQVALQFSLQVQRSANQLICTSCSPTHTHSMNPTQLKLLIVLSIHGSLWIHSKVFAESYIVDCMWHIAQALHSCQVKIRDNSRQLLGRILRAYATCQGRAVKGIEILAVTSYDAAFDGLLAHGSTTYRQHSRPMPVEFLLDTMIVLWEKPPQSLRFQLESIRKDRYYNVEALWRAIESHVNNPLPQTVALGKIVQAVATEVLPMLPRITQFLLEAIETNSKILQSLGPTATSEMAQMIASVERASIRNSSMNFLTAIPLLIPALTLSVNDYLLKQLTRLREGTSCGGVEVQSFLLASLGPTAPTNVIIEGLQQCSDVRLCTRDTSGEIVNHILALISERQEPTILDASFKTISHEHLGFDAKSVSYPLLLQLNRPNLQFPSLIVPVLRTFMRATIVRLDTDVTKTAEWKLQTIAILCITLPALPPALSKFYSKPLLDALISSLKACTTVGKGCNTCLEAISHLTRSCAHIWNLENLRETVQQLQRLSSYASPRELARVLSCMASLMSIPASFPLQEEIMQYTFRQYLFGGTVPEPVVRAAVVSLLGSIGTADRNPITNRDYLAAMKRVEGIYDDKLRRRLGTAVTRDKRGVRSLEYKLSMISDNLLEALQRRSLASKIPIWHVIMKLSLMLREEYVDRLPDITSDVINEIIEPSMSVGGRTYQPKMIALLSQSILLRPTATYEEHWDKLLPVLRGVIADPDVKSNALWSVLLMALSIISRYKRDLAPIARDVLPFVLQAAMKAIHLDKETLVFSVKLIAGFQSHCNRFVGNIGELLEQFVTGEFATDENVLVSLAEFLAHLGKWISLFEISIAVESVLQLVTKHAGERLEAIKFTHEIRTAMVFCPEIPQQQGPSVYPDFRDYTDAQFMNLALQPQERAQADYNTNLWQFDEDMDYVGWQQWQSRMEYNILAACQVDIFFVTCAVFTDIPRGILHAAFVSLWDLLETKQKAAVESGVARVLQGSSTPENVKSIWLSILQFLHRCSLSRLTPKLLTATRKSFAFDAQTVSDRCDPLVLWYSEIDSIEQFRTQKSVDFTRLIETNIRVGIGSFSDQRDVALSTIDLATKETGLAPKSNWLIALSKWDDALVATRRETEEGEQDLFSIVTNQTIAHFARLDFSEVHSLANEYYDQFSLGQKEQIAQWNAVASWAVGDFSNMSHYLTHMKKGSSKLLYKAVLEIHHGDYVNALHHISKAKSSVYDDLWARTGYHDFSASNYTSAMKTLAKAEMLCEMEEVIRCKRNSQVPQFFRLITLNRKDKEYSHRPEILAQYRESWLSRIRKAHPNANSFYKRMMVWSLAAEPSELRDGWLHLAKLCQDQHIDAGRAILNKLDEGDQPDDKTTYARLRFEWAAAKSGSSTRQDLLSQLRQQTISLSEACGFPSGTVAHYESWTLPAGDAIRWTKECQGEEWTQDPNLEAYKYTKTAVALDPEWYRVLDQFTEYALDLLDSKYVESGHEKLCEEAVQSLVLPACYSMFQSISLQHTAERTLKQTLLAITIWFRHGSNAKVLQAFQKNLKETQHKAWLNVLPQLIARLGAKDERLRASLLGFLLAVARSFPHAVIWPLLTAAETPRSIHQTAAREIMEKMRDNANIARMVAEAQVVATELNRTALSFAERWKAAIEKIIYIDGLTPYTWAEILDEYVNLESPQSEEEYLFVQKYGDSLWSAKVEVERYFQGVKASYYKACGEYQMLYRKIHASLEGWRRFSFQLNLRLVAPRLTSIEDSNLIVPGEYDPSVDLLEQPFILRIDPMVDVINTKQLPRKLQMRSDKGKFVFLLKGNEDLRQDERVMQLITLTNMLLSHNSEAFDRRLFIQPYSAVPLGNNSGLLSWLPNTETLMQMISSSRGKIKGDRTSDNELAAMMGLDPNTLRQSHLDFDKMMQKYSALPMEKKLEQYRDALAQSDQNDLKNLLWRRSSSSQTWLSRRTTFARSIATTSMIGYVIGLGDRHPGNTLVEQTKFNAISIDFGDVFEAAHDRTPYPEKVPFRLTPQITNAFEFAAIYGKESPGSRGHFKHCSVLTMGIMRKHKTISSSQEGKPRGTQEEKPVIRQDELQAKFDKQINRVKSLTISLGGSFIAAGSVRNPLIKDAPNLTKILEEEDADVPQSVTSKDASETDNMLDARRPEAVQQEPEVSTPDVEDMARRGSKANTGGSKNSEGYFARMASTMTNDRALKVLTVIERKLQGRDVAGELPQTVEEQVQRLIQDATNPENLAQGYVLGWMPWS</sequence>
<organism evidence="1 2">
    <name type="scientific">Naganishia adeliensis</name>
    <dbReference type="NCBI Taxonomy" id="92952"/>
    <lineage>
        <taxon>Eukaryota</taxon>
        <taxon>Fungi</taxon>
        <taxon>Dikarya</taxon>
        <taxon>Basidiomycota</taxon>
        <taxon>Agaricomycotina</taxon>
        <taxon>Tremellomycetes</taxon>
        <taxon>Filobasidiales</taxon>
        <taxon>Filobasidiaceae</taxon>
        <taxon>Naganishia</taxon>
    </lineage>
</organism>
<dbReference type="Proteomes" id="UP001230649">
    <property type="component" value="Unassembled WGS sequence"/>
</dbReference>
<evidence type="ECO:0000313" key="2">
    <source>
        <dbReference type="Proteomes" id="UP001230649"/>
    </source>
</evidence>
<keyword evidence="2" id="KW-1185">Reference proteome</keyword>
<protein>
    <submittedName>
        <fullName evidence="1">Uncharacterized protein</fullName>
    </submittedName>
</protein>
<proteinExistence type="predicted"/>
<evidence type="ECO:0000313" key="1">
    <source>
        <dbReference type="EMBL" id="KAJ9105086.1"/>
    </source>
</evidence>
<accession>A0ACC2W2K4</accession>
<comment type="caution">
    <text evidence="1">The sequence shown here is derived from an EMBL/GenBank/DDBJ whole genome shotgun (WGS) entry which is preliminary data.</text>
</comment>
<name>A0ACC2W2K4_9TREE</name>
<gene>
    <name evidence="1" type="ORF">QFC20_004372</name>
</gene>
<dbReference type="EMBL" id="JASBWS010000050">
    <property type="protein sequence ID" value="KAJ9105086.1"/>
    <property type="molecule type" value="Genomic_DNA"/>
</dbReference>